<dbReference type="Proteomes" id="UP000011910">
    <property type="component" value="Unassembled WGS sequence"/>
</dbReference>
<name>M7N5N0_9BACT</name>
<dbReference type="AlphaFoldDB" id="M7N5N0"/>
<organism evidence="1 2">
    <name type="scientific">Cesiribacter andamanensis AMV16</name>
    <dbReference type="NCBI Taxonomy" id="1279009"/>
    <lineage>
        <taxon>Bacteria</taxon>
        <taxon>Pseudomonadati</taxon>
        <taxon>Bacteroidota</taxon>
        <taxon>Cytophagia</taxon>
        <taxon>Cytophagales</taxon>
        <taxon>Cesiribacteraceae</taxon>
        <taxon>Cesiribacter</taxon>
    </lineage>
</organism>
<keyword evidence="2" id="KW-1185">Reference proteome</keyword>
<evidence type="ECO:0000313" key="2">
    <source>
        <dbReference type="Proteomes" id="UP000011910"/>
    </source>
</evidence>
<protein>
    <submittedName>
        <fullName evidence="1">Uncharacterized protein</fullName>
    </submittedName>
</protein>
<comment type="caution">
    <text evidence="1">The sequence shown here is derived from an EMBL/GenBank/DDBJ whole genome shotgun (WGS) entry which is preliminary data.</text>
</comment>
<reference evidence="1 2" key="1">
    <citation type="journal article" date="2013" name="Genome Announc.">
        <title>Draft Genome Sequence of Cesiribacter andamanensis Strain AMV16T, Isolated from a Soil Sample from a Mud Volcano in the Andaman Islands, India.</title>
        <authorList>
            <person name="Shivaji S."/>
            <person name="Ara S."/>
            <person name="Begum Z."/>
            <person name="Srinivas T.N."/>
            <person name="Singh A."/>
            <person name="Kumar Pinnaka A."/>
        </authorList>
    </citation>
    <scope>NUCLEOTIDE SEQUENCE [LARGE SCALE GENOMIC DNA]</scope>
    <source>
        <strain evidence="1 2">AMV16</strain>
    </source>
</reference>
<accession>M7N5N0</accession>
<evidence type="ECO:0000313" key="1">
    <source>
        <dbReference type="EMBL" id="EMR03938.1"/>
    </source>
</evidence>
<dbReference type="EMBL" id="AODQ01000014">
    <property type="protein sequence ID" value="EMR03938.1"/>
    <property type="molecule type" value="Genomic_DNA"/>
</dbReference>
<dbReference type="STRING" id="1279009.ADICEAN_00905"/>
<gene>
    <name evidence="1" type="ORF">ADICEAN_00905</name>
</gene>
<proteinExistence type="predicted"/>
<sequence length="54" mass="6101">MSPRWGFGLLVVDVFGSCPYRQGFFISPRWGLGLLLVDVFGSYSTVMFYDTSPM</sequence>